<name>A0A9W4IBY9_PENNA</name>
<evidence type="ECO:0000313" key="1">
    <source>
        <dbReference type="EMBL" id="CAG8272761.1"/>
    </source>
</evidence>
<accession>A0A9W4IBY9</accession>
<proteinExistence type="predicted"/>
<evidence type="ECO:0000313" key="2">
    <source>
        <dbReference type="Proteomes" id="UP001153461"/>
    </source>
</evidence>
<protein>
    <submittedName>
        <fullName evidence="1">Uncharacterized protein</fullName>
    </submittedName>
</protein>
<dbReference type="AlphaFoldDB" id="A0A9W4IBY9"/>
<sequence>MWLRGRRGAEERAEVKLFCCRGPRISDLIFFLKRISIDWILLKQSRKGVCMQCLGQQNQFALLGEAFGVKAVGRRGGGVLPDLGLGIYERGIREVCQSPEKSVESVLGWADVFVSALCLFIERNYLDWIDIGFSNTHLMHLLSRKGKLNNELLQLEREKKINRSFRV</sequence>
<comment type="caution">
    <text evidence="1">The sequence shown here is derived from an EMBL/GenBank/DDBJ whole genome shotgun (WGS) entry which is preliminary data.</text>
</comment>
<gene>
    <name evidence="1" type="ORF">PNAL_LOCUS9215</name>
</gene>
<reference evidence="1" key="1">
    <citation type="submission" date="2021-07" db="EMBL/GenBank/DDBJ databases">
        <authorList>
            <person name="Branca A.L. A."/>
        </authorList>
    </citation>
    <scope>NUCLEOTIDE SEQUENCE</scope>
</reference>
<dbReference type="OrthoDB" id="10501982at2759"/>
<organism evidence="1 2">
    <name type="scientific">Penicillium nalgiovense</name>
    <dbReference type="NCBI Taxonomy" id="60175"/>
    <lineage>
        <taxon>Eukaryota</taxon>
        <taxon>Fungi</taxon>
        <taxon>Dikarya</taxon>
        <taxon>Ascomycota</taxon>
        <taxon>Pezizomycotina</taxon>
        <taxon>Eurotiomycetes</taxon>
        <taxon>Eurotiomycetidae</taxon>
        <taxon>Eurotiales</taxon>
        <taxon>Aspergillaceae</taxon>
        <taxon>Penicillium</taxon>
    </lineage>
</organism>
<dbReference type="EMBL" id="CAJVNV010000615">
    <property type="protein sequence ID" value="CAG8272761.1"/>
    <property type="molecule type" value="Genomic_DNA"/>
</dbReference>
<dbReference type="Proteomes" id="UP001153461">
    <property type="component" value="Unassembled WGS sequence"/>
</dbReference>